<organism evidence="1 2">
    <name type="scientific">Candidatus Colimorpha enterica</name>
    <dbReference type="NCBI Taxonomy" id="3083063"/>
    <lineage>
        <taxon>Bacteria</taxon>
        <taxon>Pseudomonadati</taxon>
        <taxon>Bacteroidota</taxon>
        <taxon>Bacteroidia</taxon>
        <taxon>Bacteroidales</taxon>
        <taxon>Candidatus Colimorpha</taxon>
    </lineage>
</organism>
<proteinExistence type="predicted"/>
<protein>
    <submittedName>
        <fullName evidence="1">Uncharacterized protein</fullName>
    </submittedName>
</protein>
<evidence type="ECO:0000313" key="1">
    <source>
        <dbReference type="EMBL" id="CDC70108.1"/>
    </source>
</evidence>
<gene>
    <name evidence="1" type="ORF">BN580_00671</name>
</gene>
<comment type="caution">
    <text evidence="1">The sequence shown here is derived from an EMBL/GenBank/DDBJ whole genome shotgun (WGS) entry which is preliminary data.</text>
</comment>
<dbReference type="EMBL" id="CBFW010000022">
    <property type="protein sequence ID" value="CDC70108.1"/>
    <property type="molecule type" value="Genomic_DNA"/>
</dbReference>
<evidence type="ECO:0000313" key="2">
    <source>
        <dbReference type="Proteomes" id="UP000017938"/>
    </source>
</evidence>
<name>R6T9N5_9BACT</name>
<accession>R6T9N5</accession>
<dbReference type="AlphaFoldDB" id="R6T9N5"/>
<dbReference type="Proteomes" id="UP000017938">
    <property type="component" value="Unassembled WGS sequence"/>
</dbReference>
<sequence length="70" mass="8002">MEEKYGEKAHEKIRNIDMTYTQTALVRNHVYQGKISYPGIMPESIDTTGLDAEQSAGLVDRWIIRAFAEN</sequence>
<reference evidence="1" key="1">
    <citation type="submission" date="2012-11" db="EMBL/GenBank/DDBJ databases">
        <title>Dependencies among metagenomic species, viruses, plasmids and units of genetic variation.</title>
        <authorList>
            <person name="Nielsen H.B."/>
            <person name="Almeida M."/>
            <person name="Juncker A.S."/>
            <person name="Rasmussen S."/>
            <person name="Li J."/>
            <person name="Sunagawa S."/>
            <person name="Plichta D."/>
            <person name="Gautier L."/>
            <person name="Le Chatelier E."/>
            <person name="Peletier E."/>
            <person name="Bonde I."/>
            <person name="Nielsen T."/>
            <person name="Manichanh C."/>
            <person name="Arumugam M."/>
            <person name="Batto J."/>
            <person name="Santos M.B.Q.D."/>
            <person name="Blom N."/>
            <person name="Borruel N."/>
            <person name="Burgdorf K.S."/>
            <person name="Boumezbeur F."/>
            <person name="Casellas F."/>
            <person name="Dore J."/>
            <person name="Guarner F."/>
            <person name="Hansen T."/>
            <person name="Hildebrand F."/>
            <person name="Kaas R.S."/>
            <person name="Kennedy S."/>
            <person name="Kristiansen K."/>
            <person name="Kultima J.R."/>
            <person name="Leonard P."/>
            <person name="Levenez F."/>
            <person name="Lund O."/>
            <person name="Moumen B."/>
            <person name="Le Paslier D."/>
            <person name="Pons N."/>
            <person name="Pedersen O."/>
            <person name="Prifti E."/>
            <person name="Qin J."/>
            <person name="Raes J."/>
            <person name="Tap J."/>
            <person name="Tims S."/>
            <person name="Ussery D.W."/>
            <person name="Yamada T."/>
            <person name="MetaHit consortium"/>
            <person name="Renault P."/>
            <person name="Sicheritz-Ponten T."/>
            <person name="Bork P."/>
            <person name="Wang J."/>
            <person name="Brunak S."/>
            <person name="Ehrlich S.D."/>
        </authorList>
    </citation>
    <scope>NUCLEOTIDE SEQUENCE [LARGE SCALE GENOMIC DNA]</scope>
</reference>